<keyword evidence="3" id="KW-0378">Hydrolase</keyword>
<dbReference type="Pfam" id="PF04002">
    <property type="entry name" value="RadC"/>
    <property type="match status" value="1"/>
</dbReference>
<proteinExistence type="predicted"/>
<dbReference type="GO" id="GO:0008237">
    <property type="term" value="F:metallopeptidase activity"/>
    <property type="evidence" value="ECO:0007669"/>
    <property type="project" value="UniProtKB-KW"/>
</dbReference>
<evidence type="ECO:0000256" key="3">
    <source>
        <dbReference type="ARBA" id="ARBA00022801"/>
    </source>
</evidence>
<dbReference type="PROSITE" id="PS50249">
    <property type="entry name" value="MPN"/>
    <property type="match status" value="1"/>
</dbReference>
<gene>
    <name evidence="7" type="ordered locus">ambt_20780</name>
</gene>
<dbReference type="KEGG" id="alt:ambt_20780"/>
<evidence type="ECO:0000256" key="4">
    <source>
        <dbReference type="ARBA" id="ARBA00022833"/>
    </source>
</evidence>
<accession>F5Z6Y4</accession>
<dbReference type="InterPro" id="IPR037518">
    <property type="entry name" value="MPN"/>
</dbReference>
<evidence type="ECO:0000313" key="8">
    <source>
        <dbReference type="Proteomes" id="UP000000683"/>
    </source>
</evidence>
<dbReference type="PANTHER" id="PTHR30471">
    <property type="entry name" value="DNA REPAIR PROTEIN RADC"/>
    <property type="match status" value="1"/>
</dbReference>
<reference evidence="7 8" key="1">
    <citation type="journal article" date="2011" name="J. Bacteriol.">
        <title>Complete genome sequence of the polycyclic aromatic hydrocarbon-degrading bacterium Alteromonas sp. strain SN2.</title>
        <authorList>
            <person name="Jin H.M."/>
            <person name="Jeong H."/>
            <person name="Moon E.J."/>
            <person name="Math R.K."/>
            <person name="Lee K."/>
            <person name="Kim H.J."/>
            <person name="Jeon C.O."/>
            <person name="Oh T.K."/>
            <person name="Kim J.F."/>
        </authorList>
    </citation>
    <scope>NUCLEOTIDE SEQUENCE [LARGE SCALE GENOMIC DNA]</scope>
    <source>
        <strain evidence="8">JCM 17741 / KACC 18427 / KCTC 11700BP / SN2</strain>
    </source>
</reference>
<dbReference type="GO" id="GO:0046872">
    <property type="term" value="F:metal ion binding"/>
    <property type="evidence" value="ECO:0007669"/>
    <property type="project" value="UniProtKB-KW"/>
</dbReference>
<feature type="domain" description="MPN" evidence="6">
    <location>
        <begin position="42"/>
        <end position="164"/>
    </location>
</feature>
<dbReference type="InterPro" id="IPR025657">
    <property type="entry name" value="RadC_JAB"/>
</dbReference>
<protein>
    <submittedName>
        <fullName evidence="7">DNA repair protein RadC</fullName>
    </submittedName>
</protein>
<dbReference type="CDD" id="cd08071">
    <property type="entry name" value="MPN_DUF2466"/>
    <property type="match status" value="1"/>
</dbReference>
<dbReference type="EMBL" id="CP002339">
    <property type="protein sequence ID" value="AEF05647.1"/>
    <property type="molecule type" value="Genomic_DNA"/>
</dbReference>
<dbReference type="PANTHER" id="PTHR30471:SF3">
    <property type="entry name" value="UPF0758 PROTEIN YEES-RELATED"/>
    <property type="match status" value="1"/>
</dbReference>
<dbReference type="NCBIfam" id="TIGR00608">
    <property type="entry name" value="radc"/>
    <property type="match status" value="1"/>
</dbReference>
<dbReference type="PROSITE" id="PS01302">
    <property type="entry name" value="UPF0758"/>
    <property type="match status" value="1"/>
</dbReference>
<keyword evidence="5" id="KW-0482">Metalloprotease</keyword>
<evidence type="ECO:0000313" key="7">
    <source>
        <dbReference type="EMBL" id="AEF05647.1"/>
    </source>
</evidence>
<evidence type="ECO:0000256" key="2">
    <source>
        <dbReference type="ARBA" id="ARBA00022723"/>
    </source>
</evidence>
<dbReference type="eggNOG" id="COG2003">
    <property type="taxonomic scope" value="Bacteria"/>
</dbReference>
<dbReference type="GO" id="GO:0006508">
    <property type="term" value="P:proteolysis"/>
    <property type="evidence" value="ECO:0007669"/>
    <property type="project" value="UniProtKB-KW"/>
</dbReference>
<dbReference type="Gene3D" id="3.40.140.10">
    <property type="entry name" value="Cytidine Deaminase, domain 2"/>
    <property type="match status" value="1"/>
</dbReference>
<keyword evidence="1" id="KW-0645">Protease</keyword>
<organism evidence="7 8">
    <name type="scientific">Alteromonas naphthalenivorans</name>
    <dbReference type="NCBI Taxonomy" id="715451"/>
    <lineage>
        <taxon>Bacteria</taxon>
        <taxon>Pseudomonadati</taxon>
        <taxon>Pseudomonadota</taxon>
        <taxon>Gammaproteobacteria</taxon>
        <taxon>Alteromonadales</taxon>
        <taxon>Alteromonadaceae</taxon>
        <taxon>Alteromonas/Salinimonas group</taxon>
        <taxon>Alteromonas</taxon>
    </lineage>
</organism>
<dbReference type="InterPro" id="IPR020891">
    <property type="entry name" value="UPF0758_CS"/>
</dbReference>
<dbReference type="HOGENOM" id="CLU_073529_3_1_6"/>
<evidence type="ECO:0000256" key="1">
    <source>
        <dbReference type="ARBA" id="ARBA00022670"/>
    </source>
</evidence>
<keyword evidence="8" id="KW-1185">Reference proteome</keyword>
<dbReference type="OrthoDB" id="9804482at2"/>
<dbReference type="AlphaFoldDB" id="F5Z6Y4"/>
<evidence type="ECO:0000259" key="6">
    <source>
        <dbReference type="PROSITE" id="PS50249"/>
    </source>
</evidence>
<dbReference type="InterPro" id="IPR001405">
    <property type="entry name" value="UPF0758"/>
</dbReference>
<sequence>METNHQSSEKYPLNTALEKENQIIAEAKQLLYKRMTNRKYDEFTSPGAVRDYLCLHLAERKYEIFYCLFLDSQHRLLDGKELFRGTIDGCSIYPREVVKATLEINAAAVILAHNHPSGLAEPSAADRQITDRLKSALALVDVRVLDHFVVGDQDVISFAERGWI</sequence>
<dbReference type="Proteomes" id="UP000000683">
    <property type="component" value="Chromosome"/>
</dbReference>
<evidence type="ECO:0000256" key="5">
    <source>
        <dbReference type="ARBA" id="ARBA00023049"/>
    </source>
</evidence>
<name>F5Z6Y4_ALTNA</name>
<keyword evidence="4" id="KW-0862">Zinc</keyword>
<keyword evidence="2" id="KW-0479">Metal-binding</keyword>